<dbReference type="Proteomes" id="UP000199517">
    <property type="component" value="Unassembled WGS sequence"/>
</dbReference>
<proteinExistence type="inferred from homology"/>
<dbReference type="Gene3D" id="3.40.50.80">
    <property type="entry name" value="Nucleotide-binding domain of ferredoxin-NADP reductase (FNR) module"/>
    <property type="match status" value="1"/>
</dbReference>
<dbReference type="OrthoDB" id="9814826at2"/>
<evidence type="ECO:0000313" key="5">
    <source>
        <dbReference type="Proteomes" id="UP000199517"/>
    </source>
</evidence>
<dbReference type="InterPro" id="IPR017927">
    <property type="entry name" value="FAD-bd_FR_type"/>
</dbReference>
<dbReference type="Gene3D" id="2.40.30.10">
    <property type="entry name" value="Translation factors"/>
    <property type="match status" value="1"/>
</dbReference>
<dbReference type="InterPro" id="IPR039261">
    <property type="entry name" value="FNR_nucleotide-bd"/>
</dbReference>
<gene>
    <name evidence="4" type="ORF">SAMN04489710_11364</name>
</gene>
<dbReference type="InterPro" id="IPR013113">
    <property type="entry name" value="SIP_FAD-bd"/>
</dbReference>
<feature type="region of interest" description="Disordered" evidence="2">
    <location>
        <begin position="1"/>
        <end position="24"/>
    </location>
</feature>
<evidence type="ECO:0000256" key="2">
    <source>
        <dbReference type="SAM" id="MobiDB-lite"/>
    </source>
</evidence>
<dbReference type="CDD" id="cd06193">
    <property type="entry name" value="siderophore_interacting"/>
    <property type="match status" value="1"/>
</dbReference>
<dbReference type="InterPro" id="IPR017938">
    <property type="entry name" value="Riboflavin_synthase-like_b-brl"/>
</dbReference>
<sequence length="285" mass="30044">MTSHPSPATPQPTPEQLEARAPQRVRHELRLRTLTVQRAERITPHCVRVTLAGDDLAGFHSPGFDDHVKLLLPDPATGELVLPSFGAQGAAPAPDAPRPTMRDYTPRHHDAQAGTLAIDFAVHDAGPATAWALQAAPGQRIGIGGPRGSLLVPLVFDGYVLIGDDTALPAIGRRLAELPAGAPALVLIEVDGPADEQGLPTQAAARIHWVHRAGTPAGEGSGLLGALRTLALPAGDVHAWVGCETTVAKALRAHLVGERGVHPKWIKAAGYWRRGSADTHETIED</sequence>
<dbReference type="Pfam" id="PF08021">
    <property type="entry name" value="FAD_binding_9"/>
    <property type="match status" value="1"/>
</dbReference>
<dbReference type="AlphaFoldDB" id="A0A1I1XHX1"/>
<comment type="similarity">
    <text evidence="1">Belongs to the SIP oxidoreductase family.</text>
</comment>
<name>A0A1I1XHX1_9BURK</name>
<evidence type="ECO:0000259" key="3">
    <source>
        <dbReference type="PROSITE" id="PS51384"/>
    </source>
</evidence>
<dbReference type="RefSeq" id="WP_092955240.1">
    <property type="nucleotide sequence ID" value="NZ_FOMQ01000013.1"/>
</dbReference>
<protein>
    <submittedName>
        <fullName evidence="4">NADPH-dependent ferric siderophore reductase, contains FAD-binding and SIP domains</fullName>
    </submittedName>
</protein>
<dbReference type="GO" id="GO:0016491">
    <property type="term" value="F:oxidoreductase activity"/>
    <property type="evidence" value="ECO:0007669"/>
    <property type="project" value="InterPro"/>
</dbReference>
<dbReference type="PANTHER" id="PTHR30157:SF0">
    <property type="entry name" value="NADPH-DEPENDENT FERRIC-CHELATE REDUCTASE"/>
    <property type="match status" value="1"/>
</dbReference>
<feature type="domain" description="FAD-binding FR-type" evidence="3">
    <location>
        <begin position="29"/>
        <end position="153"/>
    </location>
</feature>
<dbReference type="InterPro" id="IPR007037">
    <property type="entry name" value="SIP_rossman_dom"/>
</dbReference>
<keyword evidence="5" id="KW-1185">Reference proteome</keyword>
<dbReference type="SUPFAM" id="SSF63380">
    <property type="entry name" value="Riboflavin synthase domain-like"/>
    <property type="match status" value="1"/>
</dbReference>
<dbReference type="Pfam" id="PF04954">
    <property type="entry name" value="SIP"/>
    <property type="match status" value="1"/>
</dbReference>
<organism evidence="4 5">
    <name type="scientific">Paracidovorax konjaci</name>
    <dbReference type="NCBI Taxonomy" id="32040"/>
    <lineage>
        <taxon>Bacteria</taxon>
        <taxon>Pseudomonadati</taxon>
        <taxon>Pseudomonadota</taxon>
        <taxon>Betaproteobacteria</taxon>
        <taxon>Burkholderiales</taxon>
        <taxon>Comamonadaceae</taxon>
        <taxon>Paracidovorax</taxon>
    </lineage>
</organism>
<accession>A0A1I1XHX1</accession>
<evidence type="ECO:0000256" key="1">
    <source>
        <dbReference type="ARBA" id="ARBA00035644"/>
    </source>
</evidence>
<dbReference type="EMBL" id="FOMQ01000013">
    <property type="protein sequence ID" value="SFE06791.1"/>
    <property type="molecule type" value="Genomic_DNA"/>
</dbReference>
<dbReference type="InterPro" id="IPR039374">
    <property type="entry name" value="SIP_fam"/>
</dbReference>
<evidence type="ECO:0000313" key="4">
    <source>
        <dbReference type="EMBL" id="SFE06791.1"/>
    </source>
</evidence>
<dbReference type="STRING" id="32040.SAMN04489710_11364"/>
<dbReference type="PANTHER" id="PTHR30157">
    <property type="entry name" value="FERRIC REDUCTASE, NADPH-DEPENDENT"/>
    <property type="match status" value="1"/>
</dbReference>
<dbReference type="PROSITE" id="PS51384">
    <property type="entry name" value="FAD_FR"/>
    <property type="match status" value="1"/>
</dbReference>
<reference evidence="5" key="1">
    <citation type="submission" date="2016-10" db="EMBL/GenBank/DDBJ databases">
        <authorList>
            <person name="Varghese N."/>
            <person name="Submissions S."/>
        </authorList>
    </citation>
    <scope>NUCLEOTIDE SEQUENCE [LARGE SCALE GENOMIC DNA]</scope>
    <source>
        <strain evidence="5">DSM 7481</strain>
    </source>
</reference>